<dbReference type="InterPro" id="IPR033120">
    <property type="entry name" value="HOTDOG_ACOT"/>
</dbReference>
<evidence type="ECO:0000259" key="4">
    <source>
        <dbReference type="PROSITE" id="PS51770"/>
    </source>
</evidence>
<comment type="similarity">
    <text evidence="1">Belongs to the acyl coenzyme A hydrolase family.</text>
</comment>
<evidence type="ECO:0000256" key="3">
    <source>
        <dbReference type="PROSITE-ProRule" id="PRU01106"/>
    </source>
</evidence>
<dbReference type="OrthoDB" id="9801856at2"/>
<dbReference type="GO" id="GO:0006637">
    <property type="term" value="P:acyl-CoA metabolic process"/>
    <property type="evidence" value="ECO:0007669"/>
    <property type="project" value="TreeGrafter"/>
</dbReference>
<dbReference type="GO" id="GO:0005829">
    <property type="term" value="C:cytosol"/>
    <property type="evidence" value="ECO:0007669"/>
    <property type="project" value="TreeGrafter"/>
</dbReference>
<organism evidence="5 6">
    <name type="scientific">Flavisphingopyxis soli</name>
    <dbReference type="NCBI Taxonomy" id="2601267"/>
    <lineage>
        <taxon>Bacteria</taxon>
        <taxon>Pseudomonadati</taxon>
        <taxon>Pseudomonadota</taxon>
        <taxon>Alphaproteobacteria</taxon>
        <taxon>Sphingomonadales</taxon>
        <taxon>Sphingopyxidaceae</taxon>
        <taxon>Flavisphingopyxis</taxon>
    </lineage>
</organism>
<name>A0A5C6U8E2_9SPHN</name>
<dbReference type="InterPro" id="IPR029069">
    <property type="entry name" value="HotDog_dom_sf"/>
</dbReference>
<dbReference type="PANTHER" id="PTHR11049">
    <property type="entry name" value="ACYL COENZYME A THIOESTER HYDROLASE"/>
    <property type="match status" value="1"/>
</dbReference>
<dbReference type="GO" id="GO:0052816">
    <property type="term" value="F:long-chain fatty acyl-CoA hydrolase activity"/>
    <property type="evidence" value="ECO:0007669"/>
    <property type="project" value="TreeGrafter"/>
</dbReference>
<feature type="domain" description="HotDog ACOT-type" evidence="4">
    <location>
        <begin position="1"/>
        <end position="102"/>
    </location>
</feature>
<dbReference type="InterPro" id="IPR040170">
    <property type="entry name" value="Cytosol_ACT"/>
</dbReference>
<dbReference type="Proteomes" id="UP000321129">
    <property type="component" value="Unassembled WGS sequence"/>
</dbReference>
<reference evidence="5 6" key="1">
    <citation type="submission" date="2019-08" db="EMBL/GenBank/DDBJ databases">
        <title>Sphingorhabdus soil sp. nov., isolated from arctic soil.</title>
        <authorList>
            <person name="Liu Y."/>
        </authorList>
    </citation>
    <scope>NUCLEOTIDE SEQUENCE [LARGE SCALE GENOMIC DNA]</scope>
    <source>
        <strain evidence="5 6">D-2Q-5-6</strain>
    </source>
</reference>
<dbReference type="InterPro" id="IPR006683">
    <property type="entry name" value="Thioestr_dom"/>
</dbReference>
<dbReference type="SUPFAM" id="SSF54637">
    <property type="entry name" value="Thioesterase/thiol ester dehydrase-isomerase"/>
    <property type="match status" value="1"/>
</dbReference>
<dbReference type="Gene3D" id="3.10.129.10">
    <property type="entry name" value="Hotdog Thioesterase"/>
    <property type="match status" value="1"/>
</dbReference>
<dbReference type="PROSITE" id="PS51770">
    <property type="entry name" value="HOTDOG_ACOT"/>
    <property type="match status" value="1"/>
</dbReference>
<dbReference type="GO" id="GO:0009062">
    <property type="term" value="P:fatty acid catabolic process"/>
    <property type="evidence" value="ECO:0007669"/>
    <property type="project" value="TreeGrafter"/>
</dbReference>
<evidence type="ECO:0000256" key="1">
    <source>
        <dbReference type="ARBA" id="ARBA00010458"/>
    </source>
</evidence>
<proteinExistence type="inferred from homology"/>
<gene>
    <name evidence="5" type="ORF">FSZ31_09455</name>
</gene>
<evidence type="ECO:0000313" key="6">
    <source>
        <dbReference type="Proteomes" id="UP000321129"/>
    </source>
</evidence>
<dbReference type="PANTHER" id="PTHR11049:SF5">
    <property type="entry name" value="ACYL-COA THIOESTER HYDROLASE YCIA"/>
    <property type="match status" value="1"/>
</dbReference>
<dbReference type="CDD" id="cd03442">
    <property type="entry name" value="BFIT_BACH"/>
    <property type="match status" value="1"/>
</dbReference>
<keyword evidence="6" id="KW-1185">Reference proteome</keyword>
<protein>
    <submittedName>
        <fullName evidence="5">Acyl-CoA thioesterase</fullName>
    </submittedName>
</protein>
<evidence type="ECO:0000256" key="2">
    <source>
        <dbReference type="ARBA" id="ARBA00022801"/>
    </source>
</evidence>
<dbReference type="EMBL" id="VOPY01000002">
    <property type="protein sequence ID" value="TXC69333.1"/>
    <property type="molecule type" value="Genomic_DNA"/>
</dbReference>
<sequence>MPADLNPYGGVFGGWIMSQMALAAGSLASRHAKGKTVVIAADELRFPGAMAVGDELSCYPVIEKQGSSSMTIAVEAIARERDGETETRVASGRFTFVAIGADGKKREITPTV</sequence>
<dbReference type="Pfam" id="PF03061">
    <property type="entry name" value="4HBT"/>
    <property type="match status" value="1"/>
</dbReference>
<accession>A0A5C6U8E2</accession>
<comment type="caution">
    <text evidence="5">The sequence shown here is derived from an EMBL/GenBank/DDBJ whole genome shotgun (WGS) entry which is preliminary data.</text>
</comment>
<evidence type="ECO:0000313" key="5">
    <source>
        <dbReference type="EMBL" id="TXC69333.1"/>
    </source>
</evidence>
<keyword evidence="2 3" id="KW-0378">Hydrolase</keyword>
<dbReference type="AlphaFoldDB" id="A0A5C6U8E2"/>